<keyword evidence="2" id="KW-0812">Transmembrane</keyword>
<feature type="transmembrane region" description="Helical" evidence="2">
    <location>
        <begin position="60"/>
        <end position="84"/>
    </location>
</feature>
<dbReference type="Proteomes" id="UP001610432">
    <property type="component" value="Unassembled WGS sequence"/>
</dbReference>
<evidence type="ECO:0000256" key="2">
    <source>
        <dbReference type="SAM" id="Phobius"/>
    </source>
</evidence>
<protein>
    <recommendedName>
        <fullName evidence="5">Apple domain-containing protein</fullName>
    </recommendedName>
</protein>
<dbReference type="EMBL" id="JBFXLQ010000008">
    <property type="protein sequence ID" value="KAL2869785.1"/>
    <property type="molecule type" value="Genomic_DNA"/>
</dbReference>
<proteinExistence type="predicted"/>
<feature type="compositionally biased region" description="Low complexity" evidence="1">
    <location>
        <begin position="110"/>
        <end position="145"/>
    </location>
</feature>
<dbReference type="RefSeq" id="XP_070888764.1">
    <property type="nucleotide sequence ID" value="XM_071032425.1"/>
</dbReference>
<gene>
    <name evidence="3" type="ORF">BJX67DRAFT_378838</name>
</gene>
<evidence type="ECO:0000256" key="1">
    <source>
        <dbReference type="SAM" id="MobiDB-lite"/>
    </source>
</evidence>
<feature type="region of interest" description="Disordered" evidence="1">
    <location>
        <begin position="86"/>
        <end position="151"/>
    </location>
</feature>
<keyword evidence="4" id="KW-1185">Reference proteome</keyword>
<keyword evidence="2" id="KW-1133">Transmembrane helix</keyword>
<keyword evidence="2" id="KW-0472">Membrane</keyword>
<sequence length="247" mass="25537">MSTTQKVTTDSFKEAVNRNPQPGLEAVYLPPPGVTYALHSPPLPEKPVKSTGATTRRVNFWLLLAVGVLGLAVIGLAVGLGVGLSRDDSNSASAQSAKETTSDPSPSPSPTSNNTDDSNNSTYTTTITETSTPSATTTSTPSPSSVCPEKNNALLTPSLGAIRYRVHCDSDLSGSGKETLASIVLGSFDECLALCNTMNYFQDRTDVGCTYNVAGTGTQTPGTCWCLGGEGVSVVENVGNDVAVPVS</sequence>
<evidence type="ECO:0000313" key="4">
    <source>
        <dbReference type="Proteomes" id="UP001610432"/>
    </source>
</evidence>
<feature type="compositionally biased region" description="Polar residues" evidence="1">
    <location>
        <begin position="90"/>
        <end position="99"/>
    </location>
</feature>
<dbReference type="GeneID" id="98147497"/>
<organism evidence="3 4">
    <name type="scientific">Aspergillus lucknowensis</name>
    <dbReference type="NCBI Taxonomy" id="176173"/>
    <lineage>
        <taxon>Eukaryota</taxon>
        <taxon>Fungi</taxon>
        <taxon>Dikarya</taxon>
        <taxon>Ascomycota</taxon>
        <taxon>Pezizomycotina</taxon>
        <taxon>Eurotiomycetes</taxon>
        <taxon>Eurotiomycetidae</taxon>
        <taxon>Eurotiales</taxon>
        <taxon>Aspergillaceae</taxon>
        <taxon>Aspergillus</taxon>
        <taxon>Aspergillus subgen. Nidulantes</taxon>
    </lineage>
</organism>
<comment type="caution">
    <text evidence="3">The sequence shown here is derived from an EMBL/GenBank/DDBJ whole genome shotgun (WGS) entry which is preliminary data.</text>
</comment>
<accession>A0ABR4LZ23</accession>
<reference evidence="3 4" key="1">
    <citation type="submission" date="2024-07" db="EMBL/GenBank/DDBJ databases">
        <title>Section-level genome sequencing and comparative genomics of Aspergillus sections Usti and Cavernicolus.</title>
        <authorList>
            <consortium name="Lawrence Berkeley National Laboratory"/>
            <person name="Nybo J.L."/>
            <person name="Vesth T.C."/>
            <person name="Theobald S."/>
            <person name="Frisvad J.C."/>
            <person name="Larsen T.O."/>
            <person name="Kjaerboelling I."/>
            <person name="Rothschild-Mancinelli K."/>
            <person name="Lyhne E.K."/>
            <person name="Kogle M.E."/>
            <person name="Barry K."/>
            <person name="Clum A."/>
            <person name="Na H."/>
            <person name="Ledsgaard L."/>
            <person name="Lin J."/>
            <person name="Lipzen A."/>
            <person name="Kuo A."/>
            <person name="Riley R."/>
            <person name="Mondo S."/>
            <person name="Labutti K."/>
            <person name="Haridas S."/>
            <person name="Pangalinan J."/>
            <person name="Salamov A.A."/>
            <person name="Simmons B.A."/>
            <person name="Magnuson J.K."/>
            <person name="Chen J."/>
            <person name="Drula E."/>
            <person name="Henrissat B."/>
            <person name="Wiebenga A."/>
            <person name="Lubbers R.J."/>
            <person name="Gomes A.C."/>
            <person name="Macurrencykelacurrency M.R."/>
            <person name="Stajich J."/>
            <person name="Grigoriev I.V."/>
            <person name="Mortensen U.H."/>
            <person name="De Vries R.P."/>
            <person name="Baker S.E."/>
            <person name="Andersen M.R."/>
        </authorList>
    </citation>
    <scope>NUCLEOTIDE SEQUENCE [LARGE SCALE GENOMIC DNA]</scope>
    <source>
        <strain evidence="3 4">CBS 449.75</strain>
    </source>
</reference>
<evidence type="ECO:0000313" key="3">
    <source>
        <dbReference type="EMBL" id="KAL2869785.1"/>
    </source>
</evidence>
<name>A0ABR4LZ23_9EURO</name>
<evidence type="ECO:0008006" key="5">
    <source>
        <dbReference type="Google" id="ProtNLM"/>
    </source>
</evidence>